<gene>
    <name evidence="1" type="ORF">DI533_01965</name>
</gene>
<comment type="caution">
    <text evidence="1">The sequence shown here is derived from an EMBL/GenBank/DDBJ whole genome shotgun (WGS) entry which is preliminary data.</text>
</comment>
<reference evidence="1 2" key="1">
    <citation type="submission" date="2017-08" db="EMBL/GenBank/DDBJ databases">
        <title>Infants hospitalized years apart are colonized by the same room-sourced microbial strains.</title>
        <authorList>
            <person name="Brooks B."/>
            <person name="Olm M.R."/>
            <person name="Firek B.A."/>
            <person name="Baker R."/>
            <person name="Thomas B.C."/>
            <person name="Morowitz M.J."/>
            <person name="Banfield J.F."/>
        </authorList>
    </citation>
    <scope>NUCLEOTIDE SEQUENCE [LARGE SCALE GENOMIC DNA]</scope>
    <source>
        <strain evidence="1">S2_003_000_R2_11</strain>
    </source>
</reference>
<protein>
    <recommendedName>
        <fullName evidence="3">Lipoprotein</fullName>
    </recommendedName>
</protein>
<dbReference type="EMBL" id="QFQS01000001">
    <property type="protein sequence ID" value="PZQ99463.1"/>
    <property type="molecule type" value="Genomic_DNA"/>
</dbReference>
<dbReference type="Proteomes" id="UP000248975">
    <property type="component" value="Unassembled WGS sequence"/>
</dbReference>
<evidence type="ECO:0000313" key="1">
    <source>
        <dbReference type="EMBL" id="PZQ99463.1"/>
    </source>
</evidence>
<dbReference type="PROSITE" id="PS51257">
    <property type="entry name" value="PROKAR_LIPOPROTEIN"/>
    <property type="match status" value="1"/>
</dbReference>
<evidence type="ECO:0008006" key="3">
    <source>
        <dbReference type="Google" id="ProtNLM"/>
    </source>
</evidence>
<organism evidence="1 2">
    <name type="scientific">Cereibacter sphaeroides</name>
    <name type="common">Rhodobacter sphaeroides</name>
    <dbReference type="NCBI Taxonomy" id="1063"/>
    <lineage>
        <taxon>Bacteria</taxon>
        <taxon>Pseudomonadati</taxon>
        <taxon>Pseudomonadota</taxon>
        <taxon>Alphaproteobacteria</taxon>
        <taxon>Rhodobacterales</taxon>
        <taxon>Paracoccaceae</taxon>
        <taxon>Cereibacter</taxon>
    </lineage>
</organism>
<dbReference type="AlphaFoldDB" id="A0A2W5U7R2"/>
<dbReference type="InterPro" id="IPR046705">
    <property type="entry name" value="DUF6778"/>
</dbReference>
<proteinExistence type="predicted"/>
<sequence length="207" mass="22108">MPILPRRALLVAGISVVMLLAACGAKFRTYYDNSVPAEVSRGWHISQVAVSVPDSLKVSEAKSLLPAADIVWREDPEGDRRPQVAAIIKTAAEQGSRTLRGPRAVRLEITVSRFHALTFEAEKRMENAGVHNVDFTIQAVDAATGAVLAGPEKIEAAFPALSGKAMAAARAQGQTQKSMIIAHTSRVIAGWLGVGPDPRETFTRMGG</sequence>
<evidence type="ECO:0000313" key="2">
    <source>
        <dbReference type="Proteomes" id="UP000248975"/>
    </source>
</evidence>
<accession>A0A2W5U7R2</accession>
<name>A0A2W5U7R2_CERSP</name>
<dbReference type="Pfam" id="PF20569">
    <property type="entry name" value="DUF6778"/>
    <property type="match status" value="1"/>
</dbReference>